<evidence type="ECO:0000256" key="6">
    <source>
        <dbReference type="ARBA" id="ARBA00022723"/>
    </source>
</evidence>
<gene>
    <name evidence="12" type="ORF">M8C21_011538</name>
</gene>
<evidence type="ECO:0000256" key="3">
    <source>
        <dbReference type="ARBA" id="ARBA00010617"/>
    </source>
</evidence>
<dbReference type="PANTHER" id="PTHR47953:SF19">
    <property type="entry name" value="OS06G0641600 PROTEIN"/>
    <property type="match status" value="1"/>
</dbReference>
<sequence length="121" mass="13837">MKNYDGFLEMILDEHIDHTCEDEKDLIDACRSSMTRDEIKGLITNVFNGAIDTTSTTIVWAMSEIVKNTRVLQKLQDEIRSCSQGKSQLDESDIANMAYLMHVIKETLRMQAPPPMLITRE</sequence>
<evidence type="ECO:0000313" key="13">
    <source>
        <dbReference type="Proteomes" id="UP001206925"/>
    </source>
</evidence>
<dbReference type="GO" id="GO:0016705">
    <property type="term" value="F:oxidoreductase activity, acting on paired donors, with incorporation or reduction of molecular oxygen"/>
    <property type="evidence" value="ECO:0007669"/>
    <property type="project" value="InterPro"/>
</dbReference>
<protein>
    <submittedName>
        <fullName evidence="12">Uncharacterized protein</fullName>
    </submittedName>
</protein>
<evidence type="ECO:0000256" key="8">
    <source>
        <dbReference type="ARBA" id="ARBA00023002"/>
    </source>
</evidence>
<evidence type="ECO:0000256" key="2">
    <source>
        <dbReference type="ARBA" id="ARBA00004167"/>
    </source>
</evidence>
<evidence type="ECO:0000256" key="5">
    <source>
        <dbReference type="ARBA" id="ARBA00022692"/>
    </source>
</evidence>
<evidence type="ECO:0000256" key="4">
    <source>
        <dbReference type="ARBA" id="ARBA00022617"/>
    </source>
</evidence>
<dbReference type="PANTHER" id="PTHR47953">
    <property type="entry name" value="OS08G0105600 PROTEIN"/>
    <property type="match status" value="1"/>
</dbReference>
<keyword evidence="10" id="KW-0503">Monooxygenase</keyword>
<dbReference type="GO" id="GO:0020037">
    <property type="term" value="F:heme binding"/>
    <property type="evidence" value="ECO:0007669"/>
    <property type="project" value="InterPro"/>
</dbReference>
<dbReference type="AlphaFoldDB" id="A0AAD5BZ44"/>
<dbReference type="InterPro" id="IPR052306">
    <property type="entry name" value="CYP450_71D"/>
</dbReference>
<dbReference type="Pfam" id="PF00067">
    <property type="entry name" value="p450"/>
    <property type="match status" value="1"/>
</dbReference>
<reference evidence="12" key="1">
    <citation type="submission" date="2022-06" db="EMBL/GenBank/DDBJ databases">
        <title>Uncovering the hologenomic basis of an extraordinary plant invasion.</title>
        <authorList>
            <person name="Bieker V.C."/>
            <person name="Martin M.D."/>
            <person name="Gilbert T."/>
            <person name="Hodgins K."/>
            <person name="Battlay P."/>
            <person name="Petersen B."/>
            <person name="Wilson J."/>
        </authorList>
    </citation>
    <scope>NUCLEOTIDE SEQUENCE</scope>
    <source>
        <strain evidence="12">AA19_3_7</strain>
        <tissue evidence="12">Leaf</tissue>
    </source>
</reference>
<proteinExistence type="inferred from homology"/>
<keyword evidence="5" id="KW-0812">Transmembrane</keyword>
<evidence type="ECO:0000313" key="12">
    <source>
        <dbReference type="EMBL" id="KAI7732423.1"/>
    </source>
</evidence>
<evidence type="ECO:0000256" key="10">
    <source>
        <dbReference type="ARBA" id="ARBA00023033"/>
    </source>
</evidence>
<evidence type="ECO:0000256" key="9">
    <source>
        <dbReference type="ARBA" id="ARBA00023004"/>
    </source>
</evidence>
<dbReference type="PRINTS" id="PR00463">
    <property type="entry name" value="EP450I"/>
</dbReference>
<evidence type="ECO:0000256" key="1">
    <source>
        <dbReference type="ARBA" id="ARBA00001971"/>
    </source>
</evidence>
<comment type="cofactor">
    <cofactor evidence="1">
        <name>heme</name>
        <dbReference type="ChEBI" id="CHEBI:30413"/>
    </cofactor>
</comment>
<comment type="caution">
    <text evidence="12">The sequence shown here is derived from an EMBL/GenBank/DDBJ whole genome shotgun (WGS) entry which is preliminary data.</text>
</comment>
<dbReference type="InterPro" id="IPR036396">
    <property type="entry name" value="Cyt_P450_sf"/>
</dbReference>
<keyword evidence="4" id="KW-0349">Heme</keyword>
<dbReference type="SUPFAM" id="SSF48264">
    <property type="entry name" value="Cytochrome P450"/>
    <property type="match status" value="1"/>
</dbReference>
<dbReference type="GO" id="GO:0004497">
    <property type="term" value="F:monooxygenase activity"/>
    <property type="evidence" value="ECO:0007669"/>
    <property type="project" value="UniProtKB-KW"/>
</dbReference>
<accession>A0AAD5BZ44</accession>
<name>A0AAD5BZ44_AMBAR</name>
<dbReference type="Proteomes" id="UP001206925">
    <property type="component" value="Unassembled WGS sequence"/>
</dbReference>
<evidence type="ECO:0000256" key="11">
    <source>
        <dbReference type="ARBA" id="ARBA00023136"/>
    </source>
</evidence>
<keyword evidence="6" id="KW-0479">Metal-binding</keyword>
<dbReference type="InterPro" id="IPR002401">
    <property type="entry name" value="Cyt_P450_E_grp-I"/>
</dbReference>
<organism evidence="12 13">
    <name type="scientific">Ambrosia artemisiifolia</name>
    <name type="common">Common ragweed</name>
    <dbReference type="NCBI Taxonomy" id="4212"/>
    <lineage>
        <taxon>Eukaryota</taxon>
        <taxon>Viridiplantae</taxon>
        <taxon>Streptophyta</taxon>
        <taxon>Embryophyta</taxon>
        <taxon>Tracheophyta</taxon>
        <taxon>Spermatophyta</taxon>
        <taxon>Magnoliopsida</taxon>
        <taxon>eudicotyledons</taxon>
        <taxon>Gunneridae</taxon>
        <taxon>Pentapetalae</taxon>
        <taxon>asterids</taxon>
        <taxon>campanulids</taxon>
        <taxon>Asterales</taxon>
        <taxon>Asteraceae</taxon>
        <taxon>Asteroideae</taxon>
        <taxon>Heliantheae alliance</taxon>
        <taxon>Heliantheae</taxon>
        <taxon>Ambrosia</taxon>
    </lineage>
</organism>
<feature type="non-terminal residue" evidence="12">
    <location>
        <position position="121"/>
    </location>
</feature>
<keyword evidence="11" id="KW-0472">Membrane</keyword>
<dbReference type="Gene3D" id="1.10.630.10">
    <property type="entry name" value="Cytochrome P450"/>
    <property type="match status" value="1"/>
</dbReference>
<keyword evidence="8" id="KW-0560">Oxidoreductase</keyword>
<keyword evidence="13" id="KW-1185">Reference proteome</keyword>
<evidence type="ECO:0000256" key="7">
    <source>
        <dbReference type="ARBA" id="ARBA00022989"/>
    </source>
</evidence>
<comment type="similarity">
    <text evidence="3">Belongs to the cytochrome P450 family.</text>
</comment>
<dbReference type="GO" id="GO:0016020">
    <property type="term" value="C:membrane"/>
    <property type="evidence" value="ECO:0007669"/>
    <property type="project" value="UniProtKB-SubCell"/>
</dbReference>
<dbReference type="InterPro" id="IPR001128">
    <property type="entry name" value="Cyt_P450"/>
</dbReference>
<dbReference type="GO" id="GO:0005506">
    <property type="term" value="F:iron ion binding"/>
    <property type="evidence" value="ECO:0007669"/>
    <property type="project" value="InterPro"/>
</dbReference>
<comment type="subcellular location">
    <subcellularLocation>
        <location evidence="2">Membrane</location>
        <topology evidence="2">Single-pass membrane protein</topology>
    </subcellularLocation>
</comment>
<keyword evidence="9" id="KW-0408">Iron</keyword>
<dbReference type="EMBL" id="JAMZMK010010233">
    <property type="protein sequence ID" value="KAI7732423.1"/>
    <property type="molecule type" value="Genomic_DNA"/>
</dbReference>
<keyword evidence="7" id="KW-1133">Transmembrane helix</keyword>